<proteinExistence type="predicted"/>
<dbReference type="AlphaFoldDB" id="A0A9D1IBG1"/>
<sequence>MRFSDTNVTLAHRTTIEQIRRKAGHVLSSHAFTSLFLWQEQMGLRLCPLEDAYSVRCVKPGDASFFFPCGEQNSVRMFVESLYSGERLRYLREEDAAYLEWEFPGAFSLARRRDEDEYLYSIPEHLALRGKAFANMRTQVHKVERDFTARTEEICASNVGDALRIIREWTHGEHRFAGYDLRDDEVDKTAVSLLDALGLEGIITYLDGEPMAVVAGFPLTKDTFDIVVAKCSENLQGLSYYSKRELMKRVGNRYSLINLEEDLGLPGLRKMKLGLHPCGFNPIWEAVRK</sequence>
<evidence type="ECO:0000313" key="2">
    <source>
        <dbReference type="EMBL" id="HIU34310.1"/>
    </source>
</evidence>
<protein>
    <submittedName>
        <fullName evidence="2">DUF2156 domain-containing protein</fullName>
    </submittedName>
</protein>
<dbReference type="PANTHER" id="PTHR41373:SF1">
    <property type="entry name" value="PHOSPHATIDYLGLYCEROL LYSYLTRANSFERASE C-TERMINAL DOMAIN-CONTAINING PROTEIN"/>
    <property type="match status" value="1"/>
</dbReference>
<name>A0A9D1IBG1_9FIRM</name>
<dbReference type="Proteomes" id="UP000824072">
    <property type="component" value="Unassembled WGS sequence"/>
</dbReference>
<organism evidence="2 3">
    <name type="scientific">Candidatus Pullichristensenella excrementigallinarum</name>
    <dbReference type="NCBI Taxonomy" id="2840907"/>
    <lineage>
        <taxon>Bacteria</taxon>
        <taxon>Bacillati</taxon>
        <taxon>Bacillota</taxon>
        <taxon>Clostridia</taxon>
        <taxon>Candidatus Pullichristensenella</taxon>
    </lineage>
</organism>
<reference evidence="2" key="1">
    <citation type="submission" date="2020-10" db="EMBL/GenBank/DDBJ databases">
        <authorList>
            <person name="Gilroy R."/>
        </authorList>
    </citation>
    <scope>NUCLEOTIDE SEQUENCE</scope>
    <source>
        <strain evidence="2">ChiHcec3-11533</strain>
    </source>
</reference>
<feature type="domain" description="Phosphatidylglycerol lysyltransferase C-terminal" evidence="1">
    <location>
        <begin position="27"/>
        <end position="277"/>
    </location>
</feature>
<gene>
    <name evidence="2" type="ORF">IAB02_07085</name>
</gene>
<dbReference type="InterPro" id="IPR016181">
    <property type="entry name" value="Acyl_CoA_acyltransferase"/>
</dbReference>
<dbReference type="InterPro" id="IPR024320">
    <property type="entry name" value="LPG_synthase_C"/>
</dbReference>
<dbReference type="Pfam" id="PF09924">
    <property type="entry name" value="LPG_synthase_C"/>
    <property type="match status" value="1"/>
</dbReference>
<reference evidence="2" key="2">
    <citation type="journal article" date="2021" name="PeerJ">
        <title>Extensive microbial diversity within the chicken gut microbiome revealed by metagenomics and culture.</title>
        <authorList>
            <person name="Gilroy R."/>
            <person name="Ravi A."/>
            <person name="Getino M."/>
            <person name="Pursley I."/>
            <person name="Horton D.L."/>
            <person name="Alikhan N.F."/>
            <person name="Baker D."/>
            <person name="Gharbi K."/>
            <person name="Hall N."/>
            <person name="Watson M."/>
            <person name="Adriaenssens E.M."/>
            <person name="Foster-Nyarko E."/>
            <person name="Jarju S."/>
            <person name="Secka A."/>
            <person name="Antonio M."/>
            <person name="Oren A."/>
            <person name="Chaudhuri R.R."/>
            <person name="La Ragione R."/>
            <person name="Hildebrand F."/>
            <person name="Pallen M.J."/>
        </authorList>
    </citation>
    <scope>NUCLEOTIDE SEQUENCE</scope>
    <source>
        <strain evidence="2">ChiHcec3-11533</strain>
    </source>
</reference>
<dbReference type="SUPFAM" id="SSF55729">
    <property type="entry name" value="Acyl-CoA N-acyltransferases (Nat)"/>
    <property type="match status" value="2"/>
</dbReference>
<comment type="caution">
    <text evidence="2">The sequence shown here is derived from an EMBL/GenBank/DDBJ whole genome shotgun (WGS) entry which is preliminary data.</text>
</comment>
<dbReference type="Gene3D" id="3.40.630.30">
    <property type="match status" value="1"/>
</dbReference>
<evidence type="ECO:0000313" key="3">
    <source>
        <dbReference type="Proteomes" id="UP000824072"/>
    </source>
</evidence>
<dbReference type="EMBL" id="DVMU01000160">
    <property type="protein sequence ID" value="HIU34310.1"/>
    <property type="molecule type" value="Genomic_DNA"/>
</dbReference>
<dbReference type="InterPro" id="IPR016732">
    <property type="entry name" value="UCP018688"/>
</dbReference>
<dbReference type="PANTHER" id="PTHR41373">
    <property type="entry name" value="DUF2156 DOMAIN-CONTAINING PROTEIN"/>
    <property type="match status" value="1"/>
</dbReference>
<accession>A0A9D1IBG1</accession>
<evidence type="ECO:0000259" key="1">
    <source>
        <dbReference type="Pfam" id="PF09924"/>
    </source>
</evidence>